<reference evidence="4 5" key="1">
    <citation type="journal article" date="2011" name="Front. Microbiol.">
        <title>Genomic signatures of strain selection and enhancement in Bacillus atrophaeus var. globigii, a historical biowarfare simulant.</title>
        <authorList>
            <person name="Gibbons H.S."/>
            <person name="Broomall S.M."/>
            <person name="McNew L.A."/>
            <person name="Daligault H."/>
            <person name="Chapman C."/>
            <person name="Bruce D."/>
            <person name="Karavis M."/>
            <person name="Krepps M."/>
            <person name="McGregor P.A."/>
            <person name="Hong C."/>
            <person name="Park K.H."/>
            <person name="Akmal A."/>
            <person name="Feldman A."/>
            <person name="Lin J.S."/>
            <person name="Chang W.E."/>
            <person name="Higgs B.W."/>
            <person name="Demirev P."/>
            <person name="Lindquist J."/>
            <person name="Liem A."/>
            <person name="Fochler E."/>
            <person name="Read T.D."/>
            <person name="Tapia R."/>
            <person name="Johnson S."/>
            <person name="Bishop-Lilly K.A."/>
            <person name="Detter C."/>
            <person name="Han C."/>
            <person name="Sozhamannan S."/>
            <person name="Rosenzweig C.N."/>
            <person name="Skowronski E.W."/>
        </authorList>
    </citation>
    <scope>NUCLEOTIDE SEQUENCE [LARGE SCALE GENOMIC DNA]</scope>
    <source>
        <strain evidence="4 5">MLST1</strain>
    </source>
</reference>
<dbReference type="Pfam" id="PF00072">
    <property type="entry name" value="Response_reg"/>
    <property type="match status" value="1"/>
</dbReference>
<dbReference type="CDD" id="cd17546">
    <property type="entry name" value="REC_hyHK_CKI1_RcsC-like"/>
    <property type="match status" value="1"/>
</dbReference>
<feature type="domain" description="Response regulatory" evidence="3">
    <location>
        <begin position="3"/>
        <end position="119"/>
    </location>
</feature>
<protein>
    <submittedName>
        <fullName evidence="4">Two-component system response regulator</fullName>
    </submittedName>
</protein>
<feature type="modified residue" description="4-aspartylphosphate" evidence="2">
    <location>
        <position position="52"/>
    </location>
</feature>
<dbReference type="SMART" id="SM00448">
    <property type="entry name" value="REC"/>
    <property type="match status" value="1"/>
</dbReference>
<organism evidence="4 5">
    <name type="scientific">Aliidiomarina minuta</name>
    <dbReference type="NCBI Taxonomy" id="880057"/>
    <lineage>
        <taxon>Bacteria</taxon>
        <taxon>Pseudomonadati</taxon>
        <taxon>Pseudomonadota</taxon>
        <taxon>Gammaproteobacteria</taxon>
        <taxon>Alteromonadales</taxon>
        <taxon>Idiomarinaceae</taxon>
        <taxon>Aliidiomarina</taxon>
    </lineage>
</organism>
<dbReference type="AlphaFoldDB" id="A0A432W7V8"/>
<dbReference type="Proteomes" id="UP000288293">
    <property type="component" value="Unassembled WGS sequence"/>
</dbReference>
<accession>A0A432W7V8</accession>
<keyword evidence="5" id="KW-1185">Reference proteome</keyword>
<proteinExistence type="predicted"/>
<evidence type="ECO:0000256" key="2">
    <source>
        <dbReference type="PROSITE-ProRule" id="PRU00169"/>
    </source>
</evidence>
<dbReference type="EMBL" id="PIPL01000001">
    <property type="protein sequence ID" value="RUO26109.1"/>
    <property type="molecule type" value="Genomic_DNA"/>
</dbReference>
<dbReference type="PANTHER" id="PTHR44591">
    <property type="entry name" value="STRESS RESPONSE REGULATOR PROTEIN 1"/>
    <property type="match status" value="1"/>
</dbReference>
<dbReference type="GO" id="GO:0000160">
    <property type="term" value="P:phosphorelay signal transduction system"/>
    <property type="evidence" value="ECO:0007669"/>
    <property type="project" value="InterPro"/>
</dbReference>
<dbReference type="InterPro" id="IPR001789">
    <property type="entry name" value="Sig_transdc_resp-reg_receiver"/>
</dbReference>
<evidence type="ECO:0000313" key="4">
    <source>
        <dbReference type="EMBL" id="RUO26109.1"/>
    </source>
</evidence>
<dbReference type="InterPro" id="IPR011006">
    <property type="entry name" value="CheY-like_superfamily"/>
</dbReference>
<comment type="caution">
    <text evidence="4">The sequence shown here is derived from an EMBL/GenBank/DDBJ whole genome shotgun (WGS) entry which is preliminary data.</text>
</comment>
<evidence type="ECO:0000256" key="1">
    <source>
        <dbReference type="ARBA" id="ARBA00022553"/>
    </source>
</evidence>
<evidence type="ECO:0000313" key="5">
    <source>
        <dbReference type="Proteomes" id="UP000288293"/>
    </source>
</evidence>
<sequence length="121" mass="13226">MHTVLIADDDNISLEVLKAMLSSYPLTIITAEDGEQAIQLATQEDPDLIILDYDMPNLTGADACRQLRQLSQFEDLPIIALTGHQSVSELNACRTAGMDATLHKPVSPDALDSLLREHLSL</sequence>
<dbReference type="InterPro" id="IPR050595">
    <property type="entry name" value="Bact_response_regulator"/>
</dbReference>
<dbReference type="PROSITE" id="PS50110">
    <property type="entry name" value="RESPONSE_REGULATORY"/>
    <property type="match status" value="1"/>
</dbReference>
<name>A0A432W7V8_9GAMM</name>
<evidence type="ECO:0000259" key="3">
    <source>
        <dbReference type="PROSITE" id="PS50110"/>
    </source>
</evidence>
<dbReference type="Gene3D" id="3.40.50.2300">
    <property type="match status" value="1"/>
</dbReference>
<dbReference type="PANTHER" id="PTHR44591:SF3">
    <property type="entry name" value="RESPONSE REGULATORY DOMAIN-CONTAINING PROTEIN"/>
    <property type="match status" value="1"/>
</dbReference>
<gene>
    <name evidence="4" type="ORF">CWE09_05120</name>
</gene>
<keyword evidence="1 2" id="KW-0597">Phosphoprotein</keyword>
<dbReference type="OrthoDB" id="9800897at2"/>
<dbReference type="SUPFAM" id="SSF52172">
    <property type="entry name" value="CheY-like"/>
    <property type="match status" value="1"/>
</dbReference>
<dbReference type="RefSeq" id="WP_126802925.1">
    <property type="nucleotide sequence ID" value="NZ_PIPL01000001.1"/>
</dbReference>